<reference evidence="2 3" key="1">
    <citation type="journal article" date="2019" name="Int. J. Syst. Evol. Microbiol.">
        <title>The Global Catalogue of Microorganisms (GCM) 10K type strain sequencing project: providing services to taxonomists for standard genome sequencing and annotation.</title>
        <authorList>
            <consortium name="The Broad Institute Genomics Platform"/>
            <consortium name="The Broad Institute Genome Sequencing Center for Infectious Disease"/>
            <person name="Wu L."/>
            <person name="Ma J."/>
        </authorList>
    </citation>
    <scope>NUCLEOTIDE SEQUENCE [LARGE SCALE GENOMIC DNA]</scope>
    <source>
        <strain evidence="2 3">JCM 14306</strain>
    </source>
</reference>
<dbReference type="Proteomes" id="UP001501319">
    <property type="component" value="Unassembled WGS sequence"/>
</dbReference>
<accession>A0ABN2FYW6</accession>
<dbReference type="Pfam" id="PF02624">
    <property type="entry name" value="YcaO"/>
    <property type="match status" value="1"/>
</dbReference>
<dbReference type="RefSeq" id="WP_344116832.1">
    <property type="nucleotide sequence ID" value="NZ_BAAANE010000017.1"/>
</dbReference>
<feature type="domain" description="YcaO" evidence="1">
    <location>
        <begin position="73"/>
        <end position="414"/>
    </location>
</feature>
<organism evidence="2 3">
    <name type="scientific">Kribbella alba</name>
    <dbReference type="NCBI Taxonomy" id="190197"/>
    <lineage>
        <taxon>Bacteria</taxon>
        <taxon>Bacillati</taxon>
        <taxon>Actinomycetota</taxon>
        <taxon>Actinomycetes</taxon>
        <taxon>Propionibacteriales</taxon>
        <taxon>Kribbellaceae</taxon>
        <taxon>Kribbella</taxon>
    </lineage>
</organism>
<protein>
    <submittedName>
        <fullName evidence="2">YcaO-like family protein</fullName>
    </submittedName>
</protein>
<sequence length="414" mass="43602">MTGAAPAPTVGPTAFNIGTHRSVPPAVTAERIRGRLSEFGITRVAELTGLDHVGIPVMAAYRPAATSLVVSMGKGLTADAAYASATMESIELWHAERPALDIVVGSARALAHDHEIVDWSTMSRVARQTFDENTTTAWVVARSFTDGRPALVPYGVVHTDGTAAERGDGGHFLCTSNGLASGNVAVEAQVHALCELIERDATTTWRLAGRRLDTVVAAEAVTDPAARELLGRLAAAGLRAVVDDITSDIGIPTAHCTVFEPTDDPDACVLATAGMGTHPDPSVALARAVTEAAQSRLALISGARDDLFRPHYQPPEDADLLYLAMTRRWETARVSRRAWLATTGPPVATLEGDLALVVDELGRHGLEAWWVDLTMPGIGVAVGRAVVPGLEMLNDVAHYTPGPRARAVAMSGSA</sequence>
<dbReference type="InterPro" id="IPR003776">
    <property type="entry name" value="YcaO-like_dom"/>
</dbReference>
<proteinExistence type="predicted"/>
<evidence type="ECO:0000259" key="1">
    <source>
        <dbReference type="PROSITE" id="PS51664"/>
    </source>
</evidence>
<dbReference type="PANTHER" id="PTHR37809">
    <property type="entry name" value="RIBOSOMAL PROTEIN S12 METHYLTHIOTRANSFERASE ACCESSORY FACTOR YCAO"/>
    <property type="match status" value="1"/>
</dbReference>
<dbReference type="PROSITE" id="PS51664">
    <property type="entry name" value="YCAO"/>
    <property type="match status" value="1"/>
</dbReference>
<dbReference type="Gene3D" id="3.30.1330.230">
    <property type="match status" value="2"/>
</dbReference>
<gene>
    <name evidence="2" type="ORF">GCM10009744_65080</name>
</gene>
<evidence type="ECO:0000313" key="2">
    <source>
        <dbReference type="EMBL" id="GAA1662256.1"/>
    </source>
</evidence>
<evidence type="ECO:0000313" key="3">
    <source>
        <dbReference type="Proteomes" id="UP001501319"/>
    </source>
</evidence>
<dbReference type="EMBL" id="BAAANE010000017">
    <property type="protein sequence ID" value="GAA1662256.1"/>
    <property type="molecule type" value="Genomic_DNA"/>
</dbReference>
<name>A0ABN2FYW6_9ACTN</name>
<dbReference type="PANTHER" id="PTHR37809:SF1">
    <property type="entry name" value="RIBOSOMAL PROTEIN S12 METHYLTHIOTRANSFERASE ACCESSORY FACTOR YCAO"/>
    <property type="match status" value="1"/>
</dbReference>
<dbReference type="NCBIfam" id="TIGR00702">
    <property type="entry name" value="YcaO-type kinase domain"/>
    <property type="match status" value="1"/>
</dbReference>
<comment type="caution">
    <text evidence="2">The sequence shown here is derived from an EMBL/GenBank/DDBJ whole genome shotgun (WGS) entry which is preliminary data.</text>
</comment>
<keyword evidence="3" id="KW-1185">Reference proteome</keyword>